<evidence type="ECO:0000256" key="3">
    <source>
        <dbReference type="ARBA" id="ARBA00023027"/>
    </source>
</evidence>
<dbReference type="SMART" id="SM00822">
    <property type="entry name" value="PKS_KR"/>
    <property type="match status" value="1"/>
</dbReference>
<keyword evidence="2" id="KW-0560">Oxidoreductase</keyword>
<dbReference type="Proteomes" id="UP000526734">
    <property type="component" value="Unassembled WGS sequence"/>
</dbReference>
<dbReference type="NCBIfam" id="NF009466">
    <property type="entry name" value="PRK12826.1-2"/>
    <property type="match status" value="1"/>
</dbReference>
<dbReference type="PANTHER" id="PTHR24321">
    <property type="entry name" value="DEHYDROGENASES, SHORT CHAIN"/>
    <property type="match status" value="1"/>
</dbReference>
<comment type="similarity">
    <text evidence="1">Belongs to the short-chain dehydrogenases/reductases (SDR) family.</text>
</comment>
<dbReference type="SUPFAM" id="SSF51735">
    <property type="entry name" value="NAD(P)-binding Rossmann-fold domains"/>
    <property type="match status" value="1"/>
</dbReference>
<accession>A0A7W3VX58</accession>
<dbReference type="InterPro" id="IPR002347">
    <property type="entry name" value="SDR_fam"/>
</dbReference>
<evidence type="ECO:0000256" key="1">
    <source>
        <dbReference type="ARBA" id="ARBA00006484"/>
    </source>
</evidence>
<dbReference type="GO" id="GO:0016491">
    <property type="term" value="F:oxidoreductase activity"/>
    <property type="evidence" value="ECO:0007669"/>
    <property type="project" value="UniProtKB-KW"/>
</dbReference>
<keyword evidence="6" id="KW-1185">Reference proteome</keyword>
<name>A0A7W3VX58_9PSEU</name>
<dbReference type="EMBL" id="JACGZW010000004">
    <property type="protein sequence ID" value="MBB1154322.1"/>
    <property type="molecule type" value="Genomic_DNA"/>
</dbReference>
<comment type="caution">
    <text evidence="5">The sequence shown here is derived from an EMBL/GenBank/DDBJ whole genome shotgun (WGS) entry which is preliminary data.</text>
</comment>
<dbReference type="CDD" id="cd05233">
    <property type="entry name" value="SDR_c"/>
    <property type="match status" value="1"/>
</dbReference>
<evidence type="ECO:0000256" key="2">
    <source>
        <dbReference type="ARBA" id="ARBA00023002"/>
    </source>
</evidence>
<dbReference type="FunFam" id="3.40.50.720:FF:000084">
    <property type="entry name" value="Short-chain dehydrogenase reductase"/>
    <property type="match status" value="1"/>
</dbReference>
<dbReference type="Pfam" id="PF13561">
    <property type="entry name" value="adh_short_C2"/>
    <property type="match status" value="1"/>
</dbReference>
<dbReference type="PRINTS" id="PR00081">
    <property type="entry name" value="GDHRDH"/>
</dbReference>
<dbReference type="RefSeq" id="WP_182891374.1">
    <property type="nucleotide sequence ID" value="NZ_JACGZW010000004.1"/>
</dbReference>
<feature type="domain" description="Ketoreductase" evidence="4">
    <location>
        <begin position="21"/>
        <end position="201"/>
    </location>
</feature>
<dbReference type="InterPro" id="IPR036291">
    <property type="entry name" value="NAD(P)-bd_dom_sf"/>
</dbReference>
<dbReference type="AlphaFoldDB" id="A0A7W3VX58"/>
<evidence type="ECO:0000313" key="5">
    <source>
        <dbReference type="EMBL" id="MBB1154322.1"/>
    </source>
</evidence>
<evidence type="ECO:0000313" key="6">
    <source>
        <dbReference type="Proteomes" id="UP000526734"/>
    </source>
</evidence>
<dbReference type="Gene3D" id="3.40.50.720">
    <property type="entry name" value="NAD(P)-binding Rossmann-like Domain"/>
    <property type="match status" value="1"/>
</dbReference>
<reference evidence="5 6" key="1">
    <citation type="submission" date="2020-08" db="EMBL/GenBank/DDBJ databases">
        <title>Amycolatopsis sp. nov. DR6-1 isolated from Dendrobium heterocarpum.</title>
        <authorList>
            <person name="Tedsree N."/>
            <person name="Kuncharoen N."/>
            <person name="Likhitwitayawuid K."/>
            <person name="Tanasupawat S."/>
        </authorList>
    </citation>
    <scope>NUCLEOTIDE SEQUENCE [LARGE SCALE GENOMIC DNA]</scope>
    <source>
        <strain evidence="5 6">DR6-1</strain>
    </source>
</reference>
<gene>
    <name evidence="5" type="ORF">H4281_14360</name>
</gene>
<protein>
    <submittedName>
        <fullName evidence="5">SDR family oxidoreductase</fullName>
    </submittedName>
</protein>
<keyword evidence="3" id="KW-0520">NAD</keyword>
<organism evidence="5 6">
    <name type="scientific">Amycolatopsis dendrobii</name>
    <dbReference type="NCBI Taxonomy" id="2760662"/>
    <lineage>
        <taxon>Bacteria</taxon>
        <taxon>Bacillati</taxon>
        <taxon>Actinomycetota</taxon>
        <taxon>Actinomycetes</taxon>
        <taxon>Pseudonocardiales</taxon>
        <taxon>Pseudonocardiaceae</taxon>
        <taxon>Amycolatopsis</taxon>
    </lineage>
</organism>
<dbReference type="PANTHER" id="PTHR24321:SF8">
    <property type="entry name" value="ESTRADIOL 17-BETA-DEHYDROGENASE 8-RELATED"/>
    <property type="match status" value="1"/>
</dbReference>
<proteinExistence type="inferred from homology"/>
<dbReference type="InterPro" id="IPR057326">
    <property type="entry name" value="KR_dom"/>
</dbReference>
<evidence type="ECO:0000259" key="4">
    <source>
        <dbReference type="SMART" id="SM00822"/>
    </source>
</evidence>
<dbReference type="PRINTS" id="PR00080">
    <property type="entry name" value="SDRFAMILY"/>
</dbReference>
<sequence>MSTVDGLRAPTSTDSRELAGRVAIVTGGASGMGLATVHALASRGATVTVFDPAARDVEELAATLSVPAERLQSIAVDVTDADRVGRAFDAVLAGHTGLDILVNAAGIAPPTPFEDITEAEWNRVLAVSVHGTFLCCQRALPAMRTGGWGRIVNFSSTAGKTISTAGGAHYTTAKHGVLGLTRHLAKNYGPDGITVNAVCPGLIDTPMVRGLLSAAALDEATRSFPVPRAGLPWEVAELVAFLASDRAAYITGAAIDINGGDLIV</sequence>